<dbReference type="GO" id="GO:0015171">
    <property type="term" value="F:amino acid transmembrane transporter activity"/>
    <property type="evidence" value="ECO:0007669"/>
    <property type="project" value="TreeGrafter"/>
</dbReference>
<feature type="transmembrane region" description="Helical" evidence="6">
    <location>
        <begin position="149"/>
        <end position="173"/>
    </location>
</feature>
<keyword evidence="4 6" id="KW-1133">Transmembrane helix</keyword>
<dbReference type="GO" id="GO:0005886">
    <property type="term" value="C:plasma membrane"/>
    <property type="evidence" value="ECO:0007669"/>
    <property type="project" value="UniProtKB-SubCell"/>
</dbReference>
<feature type="transmembrane region" description="Helical" evidence="6">
    <location>
        <begin position="185"/>
        <end position="206"/>
    </location>
</feature>
<accession>A0A437QK69</accession>
<sequence length="210" mass="21794">MFDEIHLPLVLAAAFAAVASPGPATLALAGTSMAHGRKAGLALASGITTGSLTWSTAAACGLGALMLANGWVTEIIRYLGAAYLLFLAFKSARSALSSKVLQPKASSGSSRSLFAKGLALHLTNPKAIFFFGSLYGIGLPATASVEQLATVVMTVGALSATVFHSYALLFSLPPVVRFYTRIRRWFEAAFAVGFGLAGLKILTVPLRQGS</sequence>
<comment type="caution">
    <text evidence="7">The sequence shown here is derived from an EMBL/GenBank/DDBJ whole genome shotgun (WGS) entry which is preliminary data.</text>
</comment>
<evidence type="ECO:0000256" key="1">
    <source>
        <dbReference type="ARBA" id="ARBA00004651"/>
    </source>
</evidence>
<protein>
    <submittedName>
        <fullName evidence="7">LysE family translocator</fullName>
    </submittedName>
</protein>
<feature type="transmembrane region" description="Helical" evidence="6">
    <location>
        <begin position="75"/>
        <end position="92"/>
    </location>
</feature>
<evidence type="ECO:0000256" key="3">
    <source>
        <dbReference type="ARBA" id="ARBA00022692"/>
    </source>
</evidence>
<evidence type="ECO:0000256" key="2">
    <source>
        <dbReference type="ARBA" id="ARBA00022475"/>
    </source>
</evidence>
<dbReference type="AlphaFoldDB" id="A0A437QK69"/>
<dbReference type="EMBL" id="SADE01000003">
    <property type="protein sequence ID" value="RVU34895.1"/>
    <property type="molecule type" value="Genomic_DNA"/>
</dbReference>
<gene>
    <name evidence="7" type="ORF">EOI86_18840</name>
</gene>
<dbReference type="Proteomes" id="UP000287447">
    <property type="component" value="Unassembled WGS sequence"/>
</dbReference>
<feature type="transmembrane region" description="Helical" evidence="6">
    <location>
        <begin position="113"/>
        <end position="137"/>
    </location>
</feature>
<comment type="subcellular location">
    <subcellularLocation>
        <location evidence="1">Cell membrane</location>
        <topology evidence="1">Multi-pass membrane protein</topology>
    </subcellularLocation>
</comment>
<keyword evidence="5 6" id="KW-0472">Membrane</keyword>
<dbReference type="RefSeq" id="WP_127767153.1">
    <property type="nucleotide sequence ID" value="NZ_SADE01000003.1"/>
</dbReference>
<evidence type="ECO:0000256" key="4">
    <source>
        <dbReference type="ARBA" id="ARBA00022989"/>
    </source>
</evidence>
<keyword evidence="8" id="KW-1185">Reference proteome</keyword>
<evidence type="ECO:0000256" key="5">
    <source>
        <dbReference type="ARBA" id="ARBA00023136"/>
    </source>
</evidence>
<organism evidence="7 8">
    <name type="scientific">Hwanghaeella grinnelliae</name>
    <dbReference type="NCBI Taxonomy" id="2500179"/>
    <lineage>
        <taxon>Bacteria</taxon>
        <taxon>Pseudomonadati</taxon>
        <taxon>Pseudomonadota</taxon>
        <taxon>Alphaproteobacteria</taxon>
        <taxon>Rhodospirillales</taxon>
        <taxon>Rhodospirillaceae</taxon>
        <taxon>Hwanghaeella</taxon>
    </lineage>
</organism>
<dbReference type="InterPro" id="IPR001123">
    <property type="entry name" value="LeuE-type"/>
</dbReference>
<evidence type="ECO:0000313" key="7">
    <source>
        <dbReference type="EMBL" id="RVU34895.1"/>
    </source>
</evidence>
<dbReference type="PANTHER" id="PTHR30086:SF17">
    <property type="entry name" value="LYSE FAMILY TRANSLOCATOR"/>
    <property type="match status" value="1"/>
</dbReference>
<proteinExistence type="predicted"/>
<reference evidence="8" key="1">
    <citation type="submission" date="2019-01" db="EMBL/GenBank/DDBJ databases">
        <title>Gri0909 isolated from a small marine red alga.</title>
        <authorList>
            <person name="Kim J."/>
            <person name="Jeong S.E."/>
            <person name="Jeon C.O."/>
        </authorList>
    </citation>
    <scope>NUCLEOTIDE SEQUENCE [LARGE SCALE GENOMIC DNA]</scope>
    <source>
        <strain evidence="8">Gri0909</strain>
    </source>
</reference>
<keyword evidence="2" id="KW-1003">Cell membrane</keyword>
<keyword evidence="3 6" id="KW-0812">Transmembrane</keyword>
<name>A0A437QK69_9PROT</name>
<evidence type="ECO:0000313" key="8">
    <source>
        <dbReference type="Proteomes" id="UP000287447"/>
    </source>
</evidence>
<dbReference type="Pfam" id="PF01810">
    <property type="entry name" value="LysE"/>
    <property type="match status" value="1"/>
</dbReference>
<dbReference type="OrthoDB" id="7346064at2"/>
<dbReference type="PANTHER" id="PTHR30086">
    <property type="entry name" value="ARGININE EXPORTER PROTEIN ARGO"/>
    <property type="match status" value="1"/>
</dbReference>
<evidence type="ECO:0000256" key="6">
    <source>
        <dbReference type="SAM" id="Phobius"/>
    </source>
</evidence>